<keyword evidence="5" id="KW-0862">Zinc</keyword>
<accession>A0AAQ3S628</accession>
<keyword evidence="5" id="KW-0479">Metal-binding</keyword>
<dbReference type="PANTHER" id="PTHR20855">
    <property type="entry name" value="ADIPOR/PROGESTIN RECEPTOR-RELATED"/>
    <property type="match status" value="1"/>
</dbReference>
<gene>
    <name evidence="7" type="ORF">V8G54_006059</name>
</gene>
<feature type="binding site" evidence="5">
    <location>
        <position position="302"/>
    </location>
    <ligand>
        <name>Zn(2+)</name>
        <dbReference type="ChEBI" id="CHEBI:29105"/>
    </ligand>
</feature>
<organism evidence="7 8">
    <name type="scientific">Vigna mungo</name>
    <name type="common">Black gram</name>
    <name type="synonym">Phaseolus mungo</name>
    <dbReference type="NCBI Taxonomy" id="3915"/>
    <lineage>
        <taxon>Eukaryota</taxon>
        <taxon>Viridiplantae</taxon>
        <taxon>Streptophyta</taxon>
        <taxon>Embryophyta</taxon>
        <taxon>Tracheophyta</taxon>
        <taxon>Spermatophyta</taxon>
        <taxon>Magnoliopsida</taxon>
        <taxon>eudicotyledons</taxon>
        <taxon>Gunneridae</taxon>
        <taxon>Pentapetalae</taxon>
        <taxon>rosids</taxon>
        <taxon>fabids</taxon>
        <taxon>Fabales</taxon>
        <taxon>Fabaceae</taxon>
        <taxon>Papilionoideae</taxon>
        <taxon>50 kb inversion clade</taxon>
        <taxon>NPAAA clade</taxon>
        <taxon>indigoferoid/millettioid clade</taxon>
        <taxon>Phaseoleae</taxon>
        <taxon>Vigna</taxon>
    </lineage>
</organism>
<dbReference type="GO" id="GO:0046872">
    <property type="term" value="F:metal ion binding"/>
    <property type="evidence" value="ECO:0007669"/>
    <property type="project" value="UniProtKB-KW"/>
</dbReference>
<protein>
    <submittedName>
        <fullName evidence="7">Uncharacterized protein</fullName>
    </submittedName>
</protein>
<comment type="subcellular location">
    <subcellularLocation>
        <location evidence="1">Membrane</location>
        <topology evidence="1">Multi-pass membrane protein</topology>
    </subcellularLocation>
</comment>
<feature type="transmembrane region" description="Helical" evidence="6">
    <location>
        <begin position="407"/>
        <end position="428"/>
    </location>
</feature>
<evidence type="ECO:0000313" key="8">
    <source>
        <dbReference type="Proteomes" id="UP001374535"/>
    </source>
</evidence>
<dbReference type="Pfam" id="PF03006">
    <property type="entry name" value="HlyIII"/>
    <property type="match status" value="1"/>
</dbReference>
<feature type="binding site" evidence="5">
    <location>
        <position position="447"/>
    </location>
    <ligand>
        <name>Zn(2+)</name>
        <dbReference type="ChEBI" id="CHEBI:29105"/>
    </ligand>
</feature>
<reference evidence="7 8" key="1">
    <citation type="journal article" date="2023" name="Life. Sci Alliance">
        <title>Evolutionary insights into 3D genome organization and epigenetic landscape of Vigna mungo.</title>
        <authorList>
            <person name="Junaid A."/>
            <person name="Singh B."/>
            <person name="Bhatia S."/>
        </authorList>
    </citation>
    <scope>NUCLEOTIDE SEQUENCE [LARGE SCALE GENOMIC DNA]</scope>
    <source>
        <strain evidence="7">Urdbean</strain>
    </source>
</reference>
<dbReference type="EMBL" id="CP144699">
    <property type="protein sequence ID" value="WVZ18737.1"/>
    <property type="molecule type" value="Genomic_DNA"/>
</dbReference>
<proteinExistence type="predicted"/>
<evidence type="ECO:0000256" key="3">
    <source>
        <dbReference type="ARBA" id="ARBA00022989"/>
    </source>
</evidence>
<dbReference type="InterPro" id="IPR004254">
    <property type="entry name" value="AdipoR/HlyIII-related"/>
</dbReference>
<feature type="transmembrane region" description="Helical" evidence="6">
    <location>
        <begin position="318"/>
        <end position="339"/>
    </location>
</feature>
<dbReference type="AlphaFoldDB" id="A0AAQ3S628"/>
<keyword evidence="8" id="KW-1185">Reference proteome</keyword>
<evidence type="ECO:0000256" key="2">
    <source>
        <dbReference type="ARBA" id="ARBA00022692"/>
    </source>
</evidence>
<keyword evidence="2 6" id="KW-0812">Transmembrane</keyword>
<evidence type="ECO:0000313" key="7">
    <source>
        <dbReference type="EMBL" id="WVZ18737.1"/>
    </source>
</evidence>
<evidence type="ECO:0000256" key="4">
    <source>
        <dbReference type="ARBA" id="ARBA00023136"/>
    </source>
</evidence>
<dbReference type="GO" id="GO:0038023">
    <property type="term" value="F:signaling receptor activity"/>
    <property type="evidence" value="ECO:0007669"/>
    <property type="project" value="TreeGrafter"/>
</dbReference>
<feature type="transmembrane region" description="Helical" evidence="6">
    <location>
        <begin position="379"/>
        <end position="401"/>
    </location>
</feature>
<dbReference type="GO" id="GO:0009744">
    <property type="term" value="P:response to sucrose"/>
    <property type="evidence" value="ECO:0007669"/>
    <property type="project" value="UniProtKB-ARBA"/>
</dbReference>
<feature type="transmembrane region" description="Helical" evidence="6">
    <location>
        <begin position="345"/>
        <end position="367"/>
    </location>
</feature>
<keyword evidence="3 6" id="KW-1133">Transmembrane helix</keyword>
<name>A0AAQ3S628_VIGMU</name>
<sequence>MHNYGGYGDFKPFDNVKCCYMVIGVEHRTRLARLGYSGRGAKLLGQARLARLVGLFLFKLLWSSIREVFDRGRAVEVVDRVVLRGSCYSELSSYIIVVCSVDVVNTFECYVFALMKQTIYTHKAFGKQGKRVLTIRLFWSRHDNPNRKTIVEQAGENKALLTLSPEKTVSYFPASVEERSREKREEEENGEKEIVHLRSLPVGVVREGGIVERLHVAQRNAQCLDAFGWVSYICGDGNGRMLFSEYLQGRGNGDGAVHYGKGIQWFSSGHYWILEAEIIPRWPWFVFLAGGMGCLAFSSISHLMACHSKCFNLFFWRLDYVGISLMIVCSFYAPIYYVFFCNPHIRTFYLSSITAFGVLATITLLAPSLSSPHLRPFRACLFLSMGFSGVIPAVHALVTHWEHPQVVVALGFELLMAILYATGAVFYVTRIPERWKPGAFDIAGHSHQIFHVFVLLGALAHTQATLLVMEFRRGSPTCAF</sequence>
<dbReference type="PANTHER" id="PTHR20855:SF100">
    <property type="entry name" value="HEPTAHELICAL TRANSMEMBRANE PROTEIN 2"/>
    <property type="match status" value="1"/>
</dbReference>
<evidence type="ECO:0000256" key="6">
    <source>
        <dbReference type="SAM" id="Phobius"/>
    </source>
</evidence>
<evidence type="ECO:0000256" key="5">
    <source>
        <dbReference type="PIRSR" id="PIRSR604254-1"/>
    </source>
</evidence>
<dbReference type="GO" id="GO:0016020">
    <property type="term" value="C:membrane"/>
    <property type="evidence" value="ECO:0007669"/>
    <property type="project" value="UniProtKB-SubCell"/>
</dbReference>
<feature type="transmembrane region" description="Helical" evidence="6">
    <location>
        <begin position="282"/>
        <end position="306"/>
    </location>
</feature>
<feature type="binding site" evidence="5">
    <location>
        <position position="451"/>
    </location>
    <ligand>
        <name>Zn(2+)</name>
        <dbReference type="ChEBI" id="CHEBI:29105"/>
    </ligand>
</feature>
<evidence type="ECO:0000256" key="1">
    <source>
        <dbReference type="ARBA" id="ARBA00004141"/>
    </source>
</evidence>
<dbReference type="Proteomes" id="UP001374535">
    <property type="component" value="Chromosome 2"/>
</dbReference>
<dbReference type="GO" id="GO:0009725">
    <property type="term" value="P:response to hormone"/>
    <property type="evidence" value="ECO:0007669"/>
    <property type="project" value="TreeGrafter"/>
</dbReference>
<feature type="transmembrane region" description="Helical" evidence="6">
    <location>
        <begin position="449"/>
        <end position="469"/>
    </location>
</feature>
<keyword evidence="4 6" id="KW-0472">Membrane</keyword>